<keyword evidence="5" id="KW-0732">Signal</keyword>
<evidence type="ECO:0000256" key="4">
    <source>
        <dbReference type="ARBA" id="ARBA00023002"/>
    </source>
</evidence>
<comment type="caution">
    <text evidence="7">The sequence shown here is derived from an EMBL/GenBank/DDBJ whole genome shotgun (WGS) entry which is preliminary data.</text>
</comment>
<keyword evidence="3 5" id="KW-0274">FAD</keyword>
<dbReference type="InterPro" id="IPR010960">
    <property type="entry name" value="Flavocytochrome_c"/>
</dbReference>
<dbReference type="InterPro" id="IPR003953">
    <property type="entry name" value="FAD-dep_OxRdtase_2_FAD-bd"/>
</dbReference>
<dbReference type="STRING" id="742823.HMPREF9465_01113"/>
<evidence type="ECO:0000256" key="2">
    <source>
        <dbReference type="ARBA" id="ARBA00022630"/>
    </source>
</evidence>
<dbReference type="InterPro" id="IPR027477">
    <property type="entry name" value="Succ_DH/fumarate_Rdtase_cat_sf"/>
</dbReference>
<gene>
    <name evidence="7" type="ORF">HMPREF9465_01113</name>
</gene>
<dbReference type="NCBIfam" id="TIGR01813">
    <property type="entry name" value="flavo_cyto_c"/>
    <property type="match status" value="1"/>
</dbReference>
<evidence type="ECO:0000259" key="6">
    <source>
        <dbReference type="Pfam" id="PF00890"/>
    </source>
</evidence>
<dbReference type="InterPro" id="IPR036188">
    <property type="entry name" value="FAD/NAD-bd_sf"/>
</dbReference>
<evidence type="ECO:0000313" key="8">
    <source>
        <dbReference type="Proteomes" id="UP000005835"/>
    </source>
</evidence>
<dbReference type="OrthoDB" id="337830at2"/>
<dbReference type="PATRIC" id="fig|742823.3.peg.1103"/>
<dbReference type="Pfam" id="PF00890">
    <property type="entry name" value="FAD_binding_2"/>
    <property type="match status" value="1"/>
</dbReference>
<dbReference type="Gene3D" id="3.50.50.60">
    <property type="entry name" value="FAD/NAD(P)-binding domain"/>
    <property type="match status" value="1"/>
</dbReference>
<comment type="cofactor">
    <cofactor evidence="1">
        <name>FAD</name>
        <dbReference type="ChEBI" id="CHEBI:57692"/>
    </cofactor>
</comment>
<reference evidence="7 8" key="1">
    <citation type="submission" date="2012-05" db="EMBL/GenBank/DDBJ databases">
        <title>The Genome Sequence of Sutterella wadsworthensis 2_1_59BFAA.</title>
        <authorList>
            <consortium name="The Broad Institute Genome Sequencing Platform"/>
            <person name="Earl A."/>
            <person name="Ward D."/>
            <person name="Feldgarden M."/>
            <person name="Gevers D."/>
            <person name="Daigneault M."/>
            <person name="Strauss J."/>
            <person name="Allen-Vercoe E."/>
            <person name="Walker B."/>
            <person name="Young S.K."/>
            <person name="Zeng Q."/>
            <person name="Gargeya S."/>
            <person name="Fitzgerald M."/>
            <person name="Haas B."/>
            <person name="Abouelleil A."/>
            <person name="Alvarado L."/>
            <person name="Arachchi H.M."/>
            <person name="Berlin A.M."/>
            <person name="Chapman S.B."/>
            <person name="Goldberg J."/>
            <person name="Griggs A."/>
            <person name="Gujja S."/>
            <person name="Hansen M."/>
            <person name="Howarth C."/>
            <person name="Imamovic A."/>
            <person name="Larimer J."/>
            <person name="McCowen C."/>
            <person name="Montmayeur A."/>
            <person name="Murphy C."/>
            <person name="Neiman D."/>
            <person name="Pearson M."/>
            <person name="Priest M."/>
            <person name="Roberts A."/>
            <person name="Saif S."/>
            <person name="Shea T."/>
            <person name="Sisk P."/>
            <person name="Sykes S."/>
            <person name="Wortman J."/>
            <person name="Nusbaum C."/>
            <person name="Birren B."/>
        </authorList>
    </citation>
    <scope>NUCLEOTIDE SEQUENCE [LARGE SCALE GENOMIC DNA]</scope>
    <source>
        <strain evidence="7 8">2_1_59BFAA</strain>
    </source>
</reference>
<feature type="chain" id="PRO_5022272141" evidence="5">
    <location>
        <begin position="23"/>
        <end position="477"/>
    </location>
</feature>
<keyword evidence="8" id="KW-1185">Reference proteome</keyword>
<dbReference type="SUPFAM" id="SSF51905">
    <property type="entry name" value="FAD/NAD(P)-binding domain"/>
    <property type="match status" value="1"/>
</dbReference>
<dbReference type="PANTHER" id="PTHR43400">
    <property type="entry name" value="FUMARATE REDUCTASE"/>
    <property type="match status" value="1"/>
</dbReference>
<dbReference type="InterPro" id="IPR050315">
    <property type="entry name" value="FAD-oxidoreductase_2"/>
</dbReference>
<dbReference type="GO" id="GO:0016491">
    <property type="term" value="F:oxidoreductase activity"/>
    <property type="evidence" value="ECO:0007669"/>
    <property type="project" value="UniProtKB-KW"/>
</dbReference>
<evidence type="ECO:0000256" key="1">
    <source>
        <dbReference type="ARBA" id="ARBA00001974"/>
    </source>
</evidence>
<dbReference type="HOGENOM" id="CLU_011398_4_0_4"/>
<protein>
    <submittedName>
        <fullName evidence="7">Flavocytochrome c</fullName>
    </submittedName>
</protein>
<keyword evidence="4 5" id="KW-0560">Oxidoreductase</keyword>
<dbReference type="Gene3D" id="3.90.700.10">
    <property type="entry name" value="Succinate dehydrogenase/fumarate reductase flavoprotein, catalytic domain"/>
    <property type="match status" value="1"/>
</dbReference>
<proteinExistence type="inferred from homology"/>
<sequence length="477" mass="50490">MRRRTLCAASALAMMTPIPVSAFSFAEDEFDVVVAGAGGAGLAAALSAAEQGASVLLVEKMAAIGGNTLRASGLFNASDPARQEPMGITDSPSWHYEQTMASGHGRNDPAVVRRFVCEALPTLKWLESLGVRFMPETVATWGAEWPRGHKPTQPRGQAYIRTLSSECIRRGVKIRTRCAMTRLLMKNGRAASIEVEDLSSGRGKDKMIFHARKAVILTAGGFAANPELVESYRADLAGIPTDNNPGSTGEVMLEAIRAGAASNALECIQCVPGAPEGRGFQVRLDLDAGRVLMVDGGGRRFIDEDGSRDGLAKAILARPRGSVWMVTDDGAVKAMDLISRKDVYRGLQTGDALRADSWDALALLMGVDADALKDSVRVFNVEAGMGGGKCARVRCLQLSEPPYWASRVVLNIHTTMGGLVITPDAQVVGLDGKPVTGLFAAGEITGSVHGENRMGGNGIADALTFGRIAGRTAVLKR</sequence>
<dbReference type="Proteomes" id="UP000005835">
    <property type="component" value="Unassembled WGS sequence"/>
</dbReference>
<organism evidence="7 8">
    <name type="scientific">Sutterella wadsworthensis 2_1_59BFAA</name>
    <dbReference type="NCBI Taxonomy" id="742823"/>
    <lineage>
        <taxon>Bacteria</taxon>
        <taxon>Pseudomonadati</taxon>
        <taxon>Pseudomonadota</taxon>
        <taxon>Betaproteobacteria</taxon>
        <taxon>Burkholderiales</taxon>
        <taxon>Sutterellaceae</taxon>
        <taxon>Sutterella</taxon>
    </lineage>
</organism>
<dbReference type="EMBL" id="ADMG01000029">
    <property type="protein sequence ID" value="EKB31288.1"/>
    <property type="molecule type" value="Genomic_DNA"/>
</dbReference>
<evidence type="ECO:0000313" key="7">
    <source>
        <dbReference type="EMBL" id="EKB31288.1"/>
    </source>
</evidence>
<feature type="signal peptide" evidence="5">
    <location>
        <begin position="1"/>
        <end position="22"/>
    </location>
</feature>
<dbReference type="AlphaFoldDB" id="K1JXG2"/>
<keyword evidence="2 5" id="KW-0285">Flavoprotein</keyword>
<dbReference type="GO" id="GO:0010181">
    <property type="term" value="F:FMN binding"/>
    <property type="evidence" value="ECO:0007669"/>
    <property type="project" value="InterPro"/>
</dbReference>
<dbReference type="eggNOG" id="COG1053">
    <property type="taxonomic scope" value="Bacteria"/>
</dbReference>
<accession>K1JXG2</accession>
<evidence type="ECO:0000256" key="5">
    <source>
        <dbReference type="RuleBase" id="RU366062"/>
    </source>
</evidence>
<feature type="domain" description="FAD-dependent oxidoreductase 2 FAD-binding" evidence="6">
    <location>
        <begin position="31"/>
        <end position="459"/>
    </location>
</feature>
<comment type="similarity">
    <text evidence="5">Belongs to the FAD-dependent oxidoreductase 2 family. FRD/SDH subfamily.</text>
</comment>
<dbReference type="PANTHER" id="PTHR43400:SF7">
    <property type="entry name" value="FAD-DEPENDENT OXIDOREDUCTASE 2 FAD BINDING DOMAIN-CONTAINING PROTEIN"/>
    <property type="match status" value="1"/>
</dbReference>
<dbReference type="SUPFAM" id="SSF56425">
    <property type="entry name" value="Succinate dehydrogenase/fumarate reductase flavoprotein, catalytic domain"/>
    <property type="match status" value="1"/>
</dbReference>
<evidence type="ECO:0000256" key="3">
    <source>
        <dbReference type="ARBA" id="ARBA00022827"/>
    </source>
</evidence>
<name>K1JXG2_9BURK</name>